<proteinExistence type="predicted"/>
<evidence type="ECO:0000313" key="2">
    <source>
        <dbReference type="Proteomes" id="UP000029643"/>
    </source>
</evidence>
<dbReference type="AlphaFoldDB" id="A0A090WV30"/>
<reference evidence="1" key="1">
    <citation type="journal article" date="2014" name="Genome Announc.">
        <title>Draft Genome Sequences of Marine Flavobacterium Algibacter lectus Strains SS8 and NR4.</title>
        <authorList>
            <person name="Takatani N."/>
            <person name="Nakanishi M."/>
            <person name="Meirelles P."/>
            <person name="Mino S."/>
            <person name="Suda W."/>
            <person name="Oshima K."/>
            <person name="Hattori M."/>
            <person name="Ohkuma M."/>
            <person name="Hosokawa M."/>
            <person name="Miyashita K."/>
            <person name="Thompson F.L."/>
            <person name="Niwa A."/>
            <person name="Sawabe T."/>
            <person name="Sawabe T."/>
        </authorList>
    </citation>
    <scope>NUCLEOTIDE SEQUENCE [LARGE SCALE GENOMIC DNA]</scope>
    <source>
        <strain evidence="1">JCM 19274</strain>
    </source>
</reference>
<comment type="caution">
    <text evidence="1">The sequence shown here is derived from an EMBL/GenBank/DDBJ whole genome shotgun (WGS) entry which is preliminary data.</text>
</comment>
<dbReference type="RefSeq" id="WP_193747260.1">
    <property type="nucleotide sequence ID" value="NZ_BBNU01000012.1"/>
</dbReference>
<gene>
    <name evidence="1" type="ORF">JCM19274_1487</name>
</gene>
<dbReference type="Proteomes" id="UP000029643">
    <property type="component" value="Unassembled WGS sequence"/>
</dbReference>
<dbReference type="EMBL" id="BBNU01000012">
    <property type="protein sequence ID" value="GAL80861.1"/>
    <property type="molecule type" value="Genomic_DNA"/>
</dbReference>
<organism evidence="1 2">
    <name type="scientific">Algibacter lectus</name>
    <dbReference type="NCBI Taxonomy" id="221126"/>
    <lineage>
        <taxon>Bacteria</taxon>
        <taxon>Pseudomonadati</taxon>
        <taxon>Bacteroidota</taxon>
        <taxon>Flavobacteriia</taxon>
        <taxon>Flavobacteriales</taxon>
        <taxon>Flavobacteriaceae</taxon>
        <taxon>Algibacter</taxon>
    </lineage>
</organism>
<protein>
    <recommendedName>
        <fullName evidence="3">Outer membrane protein</fullName>
    </recommendedName>
</protein>
<sequence length="51" mass="5734">MKSASMSLSAHNLWLIYSDDKLNGVDPEFFQSGGVSLPLTKTYTFTLNFNF</sequence>
<accession>A0A090WV30</accession>
<evidence type="ECO:0008006" key="3">
    <source>
        <dbReference type="Google" id="ProtNLM"/>
    </source>
</evidence>
<evidence type="ECO:0000313" key="1">
    <source>
        <dbReference type="EMBL" id="GAL80861.1"/>
    </source>
</evidence>
<name>A0A090WV30_9FLAO</name>